<dbReference type="EMBL" id="QRNO01000005">
    <property type="protein sequence ID" value="RHK52491.1"/>
    <property type="molecule type" value="Genomic_DNA"/>
</dbReference>
<accession>A0A3R6FIL1</accession>
<proteinExistence type="predicted"/>
<organism evidence="1 2">
    <name type="scientific">Leyella stercorea</name>
    <dbReference type="NCBI Taxonomy" id="363265"/>
    <lineage>
        <taxon>Bacteria</taxon>
        <taxon>Pseudomonadati</taxon>
        <taxon>Bacteroidota</taxon>
        <taxon>Bacteroidia</taxon>
        <taxon>Bacteroidales</taxon>
        <taxon>Prevotellaceae</taxon>
        <taxon>Leyella</taxon>
    </lineage>
</organism>
<comment type="caution">
    <text evidence="1">The sequence shown here is derived from an EMBL/GenBank/DDBJ whole genome shotgun (WGS) entry which is preliminary data.</text>
</comment>
<name>A0A3R6FIL1_9BACT</name>
<evidence type="ECO:0000313" key="2">
    <source>
        <dbReference type="Proteomes" id="UP000286598"/>
    </source>
</evidence>
<sequence>MDIDFIELGKYCQAEYKASLNGKKNKYSKTIFVAIKEDNNILVSTTPHILAQAKKCILIHERSCLAITNWYSWYMVQFINEKGEVFVNRIDEEFELYTVAAGGFDNQELRLSANQVDFFSHRAPFENCIQSLWDLYIRLKKANTQTERKLIASLFKSNQKVLELEKLNQDFKYKTQLLECEKNMYKEMLDSIKELLNKNKEE</sequence>
<dbReference type="Proteomes" id="UP000286598">
    <property type="component" value="Unassembled WGS sequence"/>
</dbReference>
<gene>
    <name evidence="1" type="ORF">DW060_01965</name>
</gene>
<protein>
    <submittedName>
        <fullName evidence="1">Uncharacterized protein</fullName>
    </submittedName>
</protein>
<reference evidence="1 2" key="1">
    <citation type="submission" date="2018-08" db="EMBL/GenBank/DDBJ databases">
        <title>A genome reference for cultivated species of the human gut microbiota.</title>
        <authorList>
            <person name="Zou Y."/>
            <person name="Xue W."/>
            <person name="Luo G."/>
        </authorList>
    </citation>
    <scope>NUCLEOTIDE SEQUENCE [LARGE SCALE GENOMIC DNA]</scope>
    <source>
        <strain evidence="1 2">AF42-9</strain>
    </source>
</reference>
<dbReference type="AlphaFoldDB" id="A0A3R6FIL1"/>
<keyword evidence="2" id="KW-1185">Reference proteome</keyword>
<evidence type="ECO:0000313" key="1">
    <source>
        <dbReference type="EMBL" id="RHK52491.1"/>
    </source>
</evidence>